<gene>
    <name evidence="3" type="ORF">C5167_032577</name>
</gene>
<feature type="compositionally biased region" description="Acidic residues" evidence="1">
    <location>
        <begin position="127"/>
        <end position="142"/>
    </location>
</feature>
<feature type="compositionally biased region" description="Acidic residues" evidence="1">
    <location>
        <begin position="71"/>
        <end position="90"/>
    </location>
</feature>
<dbReference type="Proteomes" id="UP000316621">
    <property type="component" value="Chromosome 7"/>
</dbReference>
<feature type="region of interest" description="Disordered" evidence="1">
    <location>
        <begin position="1"/>
        <end position="175"/>
    </location>
</feature>
<dbReference type="Gramene" id="RZC69473">
    <property type="protein sequence ID" value="RZC69473"/>
    <property type="gene ID" value="C5167_032577"/>
</dbReference>
<feature type="compositionally biased region" description="Low complexity" evidence="1">
    <location>
        <begin position="53"/>
        <end position="70"/>
    </location>
</feature>
<dbReference type="Pfam" id="PF10536">
    <property type="entry name" value="PMD"/>
    <property type="match status" value="1"/>
</dbReference>
<feature type="compositionally biased region" description="Acidic residues" evidence="1">
    <location>
        <begin position="106"/>
        <end position="118"/>
    </location>
</feature>
<dbReference type="InterPro" id="IPR019557">
    <property type="entry name" value="AminoTfrase-like_pln_mobile"/>
</dbReference>
<organism evidence="3 4">
    <name type="scientific">Papaver somniferum</name>
    <name type="common">Opium poppy</name>
    <dbReference type="NCBI Taxonomy" id="3469"/>
    <lineage>
        <taxon>Eukaryota</taxon>
        <taxon>Viridiplantae</taxon>
        <taxon>Streptophyta</taxon>
        <taxon>Embryophyta</taxon>
        <taxon>Tracheophyta</taxon>
        <taxon>Spermatophyta</taxon>
        <taxon>Magnoliopsida</taxon>
        <taxon>Ranunculales</taxon>
        <taxon>Papaveraceae</taxon>
        <taxon>Papaveroideae</taxon>
        <taxon>Papaver</taxon>
    </lineage>
</organism>
<evidence type="ECO:0000313" key="4">
    <source>
        <dbReference type="Proteomes" id="UP000316621"/>
    </source>
</evidence>
<evidence type="ECO:0000256" key="1">
    <source>
        <dbReference type="SAM" id="MobiDB-lite"/>
    </source>
</evidence>
<evidence type="ECO:0000259" key="2">
    <source>
        <dbReference type="Pfam" id="PF10536"/>
    </source>
</evidence>
<feature type="compositionally biased region" description="Basic residues" evidence="1">
    <location>
        <begin position="1"/>
        <end position="14"/>
    </location>
</feature>
<dbReference type="PANTHER" id="PTHR46033">
    <property type="entry name" value="PROTEIN MAIN-LIKE 2"/>
    <property type="match status" value="1"/>
</dbReference>
<feature type="compositionally biased region" description="Gly residues" evidence="1">
    <location>
        <begin position="91"/>
        <end position="105"/>
    </location>
</feature>
<accession>A0A4Y7K807</accession>
<keyword evidence="4" id="KW-1185">Reference proteome</keyword>
<protein>
    <recommendedName>
        <fullName evidence="2">Aminotransferase-like plant mobile domain-containing protein</fullName>
    </recommendedName>
</protein>
<dbReference type="AlphaFoldDB" id="A0A4Y7K807"/>
<feature type="domain" description="Aminotransferase-like plant mobile" evidence="2">
    <location>
        <begin position="259"/>
        <end position="637"/>
    </location>
</feature>
<dbReference type="EMBL" id="CM010721">
    <property type="protein sequence ID" value="RZC69473.1"/>
    <property type="molecule type" value="Genomic_DNA"/>
</dbReference>
<dbReference type="GO" id="GO:0010073">
    <property type="term" value="P:meristem maintenance"/>
    <property type="evidence" value="ECO:0007669"/>
    <property type="project" value="InterPro"/>
</dbReference>
<evidence type="ECO:0000313" key="3">
    <source>
        <dbReference type="EMBL" id="RZC69473.1"/>
    </source>
</evidence>
<dbReference type="OMA" id="WERIPTI"/>
<proteinExistence type="predicted"/>
<dbReference type="PANTHER" id="PTHR46033:SF8">
    <property type="entry name" value="PROTEIN MAINTENANCE OF MERISTEMS-LIKE"/>
    <property type="match status" value="1"/>
</dbReference>
<name>A0A4Y7K807_PAPSO</name>
<reference evidence="3 4" key="1">
    <citation type="journal article" date="2018" name="Science">
        <title>The opium poppy genome and morphinan production.</title>
        <authorList>
            <person name="Guo L."/>
            <person name="Winzer T."/>
            <person name="Yang X."/>
            <person name="Li Y."/>
            <person name="Ning Z."/>
            <person name="He Z."/>
            <person name="Teodor R."/>
            <person name="Lu Y."/>
            <person name="Bowser T.A."/>
            <person name="Graham I.A."/>
            <person name="Ye K."/>
        </authorList>
    </citation>
    <scope>NUCLEOTIDE SEQUENCE [LARGE SCALE GENOMIC DNA]</scope>
    <source>
        <strain evidence="4">cv. HN1</strain>
        <tissue evidence="3">Leaves</tissue>
    </source>
</reference>
<dbReference type="InterPro" id="IPR044824">
    <property type="entry name" value="MAIN-like"/>
</dbReference>
<feature type="region of interest" description="Disordered" evidence="1">
    <location>
        <begin position="646"/>
        <end position="670"/>
    </location>
</feature>
<sequence length="780" mass="89063">MTPIRNQKKDKKHMPTPPSKPPRHTKYLNAGPFRGKNPDEVPLSIDQPRDPNNDSSDSSPSSTPVVSASGSDEEEIMEQEEIHDDGDDGNDGNGGFNGSAGLGGGGDDDDEEEEEYDEGNVGKGVGGDDDDDEEEEKEDDEGNDGKGVGGDDEEIVEEQVKPTRRKDGKPVAESARHIPARNFLLEPLRGGKARGEPRDGCEVLFGYKGSWACTIYETIDHKNAVRLFRRQSSYAKMSLWDLKDECESVKEIIENSALYTAVVNSVIAYDKVAVSSFSERFYGETHTFFFPFGEMALTPDDADQILGLPVEGKSTNDKFKKRLSWEEIYGFTERLFGWDQETTYGIFVKGKKYRKKEFKLVDVREMFAGTLIREKVEGLSDMQCRNAAAGYFLYTLGSVIFPESKGNRVSVNLLQLLDHLEDVNNYSWGTSMVAHLNCQLSTAFRERSSQIHGNTALLQVWIYDRFPSLIKDNIDVKINPEWNKTKPRGTRYLYTGCQDKEQKDALLEMRQKLDNITAEEVVFDPYKNDWVSAMEDVVYYSGPLFYPYGFSMYNPMRIMRQLGYIQYSPVPDYEPRFKHKLDNCESDDSELVDVYEPEPKTKHWDDRHKHDSKIDISFWEHVNEGHQSTADYLEWYERFSHPRVIRIDPPDTQRSNKASSSASTSDTRDDSTILKLVRERMKIIIKAFCCSADKGEVIEPERYCKVKQAKVEEAKVRKARRMEKMLIPKELVQVKAVVREAEHQLVKEVREVREAEVEIEAEVEVEAEVEAVCLSEEMFL</sequence>